<dbReference type="KEGG" id="pbk:Back11_41470"/>
<organism evidence="1 2">
    <name type="scientific">Paenibacillus baekrokdamisoli</name>
    <dbReference type="NCBI Taxonomy" id="1712516"/>
    <lineage>
        <taxon>Bacteria</taxon>
        <taxon>Bacillati</taxon>
        <taxon>Bacillota</taxon>
        <taxon>Bacilli</taxon>
        <taxon>Bacillales</taxon>
        <taxon>Paenibacillaceae</taxon>
        <taxon>Paenibacillus</taxon>
    </lineage>
</organism>
<dbReference type="InterPro" id="IPR002525">
    <property type="entry name" value="Transp_IS110-like_N"/>
</dbReference>
<gene>
    <name evidence="1" type="ORF">Back11_41470</name>
</gene>
<dbReference type="GO" id="GO:0006313">
    <property type="term" value="P:DNA transposition"/>
    <property type="evidence" value="ECO:0007669"/>
    <property type="project" value="InterPro"/>
</dbReference>
<dbReference type="AlphaFoldDB" id="A0A3G9IWX1"/>
<evidence type="ECO:0000313" key="1">
    <source>
        <dbReference type="EMBL" id="BBH22802.1"/>
    </source>
</evidence>
<dbReference type="Proteomes" id="UP000275368">
    <property type="component" value="Chromosome"/>
</dbReference>
<protein>
    <submittedName>
        <fullName evidence="1">Uncharacterized protein</fullName>
    </submittedName>
</protein>
<dbReference type="GO" id="GO:0004803">
    <property type="term" value="F:transposase activity"/>
    <property type="evidence" value="ECO:0007669"/>
    <property type="project" value="InterPro"/>
</dbReference>
<reference evidence="1 2" key="1">
    <citation type="submission" date="2018-11" db="EMBL/GenBank/DDBJ databases">
        <title>Complete genome sequence of Paenibacillus baekrokdamisoli strain KCTC 33723.</title>
        <authorList>
            <person name="Kang S.W."/>
            <person name="Lee K.C."/>
            <person name="Kim K.K."/>
            <person name="Kim J.S."/>
            <person name="Kim D.S."/>
            <person name="Ko S.H."/>
            <person name="Yang S.H."/>
            <person name="Lee J.S."/>
        </authorList>
    </citation>
    <scope>NUCLEOTIDE SEQUENCE [LARGE SCALE GENOMIC DNA]</scope>
    <source>
        <strain evidence="1 2">KCTC 33723</strain>
    </source>
</reference>
<keyword evidence="2" id="KW-1185">Reference proteome</keyword>
<name>A0A3G9IWX1_9BACL</name>
<dbReference type="EMBL" id="AP019308">
    <property type="protein sequence ID" value="BBH22802.1"/>
    <property type="molecule type" value="Genomic_DNA"/>
</dbReference>
<sequence>MPILTLFMKDSSIPRIPAKLVPFNNTPSNVNHTQEGLELFHHFLKEVEANVGQPPTIIFEATSHYHVPVTQFLEEHHYLYVVINPILSYQAKKSSTLQGEDGCH</sequence>
<dbReference type="GO" id="GO:0003677">
    <property type="term" value="F:DNA binding"/>
    <property type="evidence" value="ECO:0007669"/>
    <property type="project" value="InterPro"/>
</dbReference>
<dbReference type="Pfam" id="PF01548">
    <property type="entry name" value="DEDD_Tnp_IS110"/>
    <property type="match status" value="1"/>
</dbReference>
<evidence type="ECO:0000313" key="2">
    <source>
        <dbReference type="Proteomes" id="UP000275368"/>
    </source>
</evidence>
<proteinExistence type="predicted"/>
<accession>A0A3G9IWX1</accession>